<dbReference type="Gene3D" id="3.10.580.10">
    <property type="entry name" value="CBS-domain"/>
    <property type="match status" value="1"/>
</dbReference>
<gene>
    <name evidence="2" type="ORF">SAMN02927903_02179</name>
</gene>
<dbReference type="EMBL" id="FMVF01000009">
    <property type="protein sequence ID" value="SCY72681.1"/>
    <property type="molecule type" value="Genomic_DNA"/>
</dbReference>
<dbReference type="InterPro" id="IPR046342">
    <property type="entry name" value="CBS_dom_sf"/>
</dbReference>
<evidence type="ECO:0000259" key="1">
    <source>
        <dbReference type="Pfam" id="PF00571"/>
    </source>
</evidence>
<evidence type="ECO:0000313" key="2">
    <source>
        <dbReference type="EMBL" id="SCY72681.1"/>
    </source>
</evidence>
<dbReference type="SUPFAM" id="SSF54631">
    <property type="entry name" value="CBS-domain pair"/>
    <property type="match status" value="1"/>
</dbReference>
<name>A0A1G5IA91_9FLAO</name>
<dbReference type="STRING" id="490189.SAMN02927903_02179"/>
<dbReference type="Pfam" id="PF00571">
    <property type="entry name" value="CBS"/>
    <property type="match status" value="1"/>
</dbReference>
<dbReference type="AlphaFoldDB" id="A0A1G5IA91"/>
<dbReference type="InterPro" id="IPR000644">
    <property type="entry name" value="CBS_dom"/>
</dbReference>
<organism evidence="2 3">
    <name type="scientific">Flavobacterium caeni</name>
    <dbReference type="NCBI Taxonomy" id="490189"/>
    <lineage>
        <taxon>Bacteria</taxon>
        <taxon>Pseudomonadati</taxon>
        <taxon>Bacteroidota</taxon>
        <taxon>Flavobacteriia</taxon>
        <taxon>Flavobacteriales</taxon>
        <taxon>Flavobacteriaceae</taxon>
        <taxon>Flavobacterium</taxon>
    </lineage>
</organism>
<dbReference type="OrthoDB" id="1523762at2"/>
<accession>A0A1G5IA91</accession>
<dbReference type="RefSeq" id="WP_091143364.1">
    <property type="nucleotide sequence ID" value="NZ_FMVF01000009.1"/>
</dbReference>
<dbReference type="Proteomes" id="UP000199354">
    <property type="component" value="Unassembled WGS sequence"/>
</dbReference>
<protein>
    <recommendedName>
        <fullName evidence="1">CBS domain-containing protein</fullName>
    </recommendedName>
</protein>
<sequence>MTELKDYLNNDIRPIDSRETVANVQDFFADLAFSHFPVVEESIYVGSLSAEDVETFDAQKLVADYRYTFDSFFARTNMVWLDVLEVFAKHSTNLVPVLDETNKYVGYYEIGDVIQFFNETPFLKEQGGIIVIKKGVLDFSMSQVAQIVESNNGKILGLFISQAEADAVEITVKISLGAMNEIIQTFRRYNYEIISEHQEDTYINNLKERSDYLDKYLNI</sequence>
<reference evidence="2 3" key="1">
    <citation type="submission" date="2016-10" db="EMBL/GenBank/DDBJ databases">
        <authorList>
            <person name="de Groot N.N."/>
        </authorList>
    </citation>
    <scope>NUCLEOTIDE SEQUENCE [LARGE SCALE GENOMIC DNA]</scope>
    <source>
        <strain evidence="2 3">CGMCC 1.7031</strain>
    </source>
</reference>
<feature type="domain" description="CBS" evidence="1">
    <location>
        <begin position="76"/>
        <end position="117"/>
    </location>
</feature>
<keyword evidence="3" id="KW-1185">Reference proteome</keyword>
<evidence type="ECO:0000313" key="3">
    <source>
        <dbReference type="Proteomes" id="UP000199354"/>
    </source>
</evidence>
<proteinExistence type="predicted"/>